<organism evidence="1 2">
    <name type="scientific">Bradyrhizobium betae</name>
    <dbReference type="NCBI Taxonomy" id="244734"/>
    <lineage>
        <taxon>Bacteria</taxon>
        <taxon>Pseudomonadati</taxon>
        <taxon>Pseudomonadota</taxon>
        <taxon>Alphaproteobacteria</taxon>
        <taxon>Hyphomicrobiales</taxon>
        <taxon>Nitrobacteraceae</taxon>
        <taxon>Bradyrhizobium</taxon>
    </lineage>
</organism>
<name>A0AAE9STX5_9BRAD</name>
<sequence>MIELERGDLVLLGIHRSSCRHSVWPTQPRQNDLISIRSWETIPPFAGDCFSFPAESFTPLVHQNRDSHASPDIVVQHADARGLVDGLIWPKTGFASIV</sequence>
<accession>A0AAE9STX5</accession>
<evidence type="ECO:0000313" key="2">
    <source>
        <dbReference type="Proteomes" id="UP001058872"/>
    </source>
</evidence>
<dbReference type="EMBL" id="CP028989">
    <property type="protein sequence ID" value="UUO65296.1"/>
    <property type="molecule type" value="Genomic_DNA"/>
</dbReference>
<dbReference type="RefSeq" id="WP_080654815.1">
    <property type="nucleotide sequence ID" value="NZ_CP028989.1"/>
</dbReference>
<proteinExistence type="predicted"/>
<reference evidence="1" key="1">
    <citation type="submission" date="2018-04" db="EMBL/GenBank/DDBJ databases">
        <title>Genomes of Endosymbiotic and Endophytic Bradyrhizobium Publication status.</title>
        <authorList>
            <person name="Guha S."/>
            <person name="Jorrin B."/>
            <person name="Sarkar M."/>
            <person name="Poole P.S."/>
            <person name="DasGupta M."/>
        </authorList>
    </citation>
    <scope>NUCLEOTIDE SEQUENCE</scope>
    <source>
        <strain evidence="1">WBOS16</strain>
    </source>
</reference>
<gene>
    <name evidence="1" type="ORF">DCM83_08780</name>
</gene>
<dbReference type="Proteomes" id="UP001058872">
    <property type="component" value="Chromosome"/>
</dbReference>
<evidence type="ECO:0000313" key="1">
    <source>
        <dbReference type="EMBL" id="UUO65296.1"/>
    </source>
</evidence>
<protein>
    <submittedName>
        <fullName evidence="1">Uncharacterized protein</fullName>
    </submittedName>
</protein>
<dbReference type="AlphaFoldDB" id="A0AAE9STX5"/>